<keyword evidence="1" id="KW-0812">Transmembrane</keyword>
<dbReference type="AlphaFoldDB" id="A0A8J4B3W4"/>
<evidence type="ECO:0000256" key="1">
    <source>
        <dbReference type="SAM" id="Phobius"/>
    </source>
</evidence>
<evidence type="ECO:0000313" key="2">
    <source>
        <dbReference type="EMBL" id="GIL50875.1"/>
    </source>
</evidence>
<evidence type="ECO:0000313" key="3">
    <source>
        <dbReference type="Proteomes" id="UP000747399"/>
    </source>
</evidence>
<feature type="transmembrane region" description="Helical" evidence="1">
    <location>
        <begin position="84"/>
        <end position="105"/>
    </location>
</feature>
<dbReference type="EMBL" id="BNCO01000009">
    <property type="protein sequence ID" value="GIL50875.1"/>
    <property type="molecule type" value="Genomic_DNA"/>
</dbReference>
<proteinExistence type="predicted"/>
<gene>
    <name evidence="2" type="ORF">Vafri_6841</name>
</gene>
<organism evidence="2 3">
    <name type="scientific">Volvox africanus</name>
    <dbReference type="NCBI Taxonomy" id="51714"/>
    <lineage>
        <taxon>Eukaryota</taxon>
        <taxon>Viridiplantae</taxon>
        <taxon>Chlorophyta</taxon>
        <taxon>core chlorophytes</taxon>
        <taxon>Chlorophyceae</taxon>
        <taxon>CS clade</taxon>
        <taxon>Chlamydomonadales</taxon>
        <taxon>Volvocaceae</taxon>
        <taxon>Volvox</taxon>
    </lineage>
</organism>
<keyword evidence="3" id="KW-1185">Reference proteome</keyword>
<comment type="caution">
    <text evidence="2">The sequence shown here is derived from an EMBL/GenBank/DDBJ whole genome shotgun (WGS) entry which is preliminary data.</text>
</comment>
<feature type="non-terminal residue" evidence="2">
    <location>
        <position position="120"/>
    </location>
</feature>
<sequence length="120" mass="12897">KMITITSKISSGLTASRPIKTVPVSRHCNNCHAQPYILHNISNQVRSSTRAQSKRANEEDEKLIEEMKRAAEKGDLLENSAVDALVKVLAVSAAVGVVVVLAYLAQPVIQNTVASFPTAS</sequence>
<keyword evidence="1" id="KW-0472">Membrane</keyword>
<name>A0A8J4B3W4_9CHLO</name>
<protein>
    <submittedName>
        <fullName evidence="2">Uncharacterized protein</fullName>
    </submittedName>
</protein>
<accession>A0A8J4B3W4</accession>
<reference evidence="2" key="1">
    <citation type="journal article" date="2021" name="Proc. Natl. Acad. Sci. U.S.A.">
        <title>Three genomes in the algal genus Volvox reveal the fate of a haploid sex-determining region after a transition to homothallism.</title>
        <authorList>
            <person name="Yamamoto K."/>
            <person name="Hamaji T."/>
            <person name="Kawai-Toyooka H."/>
            <person name="Matsuzaki R."/>
            <person name="Takahashi F."/>
            <person name="Nishimura Y."/>
            <person name="Kawachi M."/>
            <person name="Noguchi H."/>
            <person name="Minakuchi Y."/>
            <person name="Umen J.G."/>
            <person name="Toyoda A."/>
            <person name="Nozaki H."/>
        </authorList>
    </citation>
    <scope>NUCLEOTIDE SEQUENCE</scope>
    <source>
        <strain evidence="2">NIES-3780</strain>
    </source>
</reference>
<keyword evidence="1" id="KW-1133">Transmembrane helix</keyword>
<dbReference type="Proteomes" id="UP000747399">
    <property type="component" value="Unassembled WGS sequence"/>
</dbReference>